<evidence type="ECO:0000256" key="2">
    <source>
        <dbReference type="ARBA" id="ARBA00022692"/>
    </source>
</evidence>
<reference evidence="12 13" key="1">
    <citation type="submission" date="2023-12" db="EMBL/GenBank/DDBJ databases">
        <title>A high-quality genome assembly for Dillenia turbinata (Dilleniales).</title>
        <authorList>
            <person name="Chanderbali A."/>
        </authorList>
    </citation>
    <scope>NUCLEOTIDE SEQUENCE [LARGE SCALE GENOMIC DNA]</scope>
    <source>
        <strain evidence="12">LSX21</strain>
        <tissue evidence="12">Leaf</tissue>
    </source>
</reference>
<accession>A0AAN8W078</accession>
<keyword evidence="2" id="KW-0812">Transmembrane</keyword>
<evidence type="ECO:0000256" key="3">
    <source>
        <dbReference type="ARBA" id="ARBA00022723"/>
    </source>
</evidence>
<dbReference type="AlphaFoldDB" id="A0AAN8W078"/>
<dbReference type="PROSITE" id="PS50089">
    <property type="entry name" value="ZF_RING_2"/>
    <property type="match status" value="1"/>
</dbReference>
<dbReference type="Pfam" id="PF13639">
    <property type="entry name" value="zf-RING_2"/>
    <property type="match status" value="1"/>
</dbReference>
<keyword evidence="3" id="KW-0479">Metal-binding</keyword>
<dbReference type="Proteomes" id="UP001370490">
    <property type="component" value="Unassembled WGS sequence"/>
</dbReference>
<evidence type="ECO:0000256" key="9">
    <source>
        <dbReference type="PROSITE-ProRule" id="PRU00175"/>
    </source>
</evidence>
<organism evidence="12 13">
    <name type="scientific">Dillenia turbinata</name>
    <dbReference type="NCBI Taxonomy" id="194707"/>
    <lineage>
        <taxon>Eukaryota</taxon>
        <taxon>Viridiplantae</taxon>
        <taxon>Streptophyta</taxon>
        <taxon>Embryophyta</taxon>
        <taxon>Tracheophyta</taxon>
        <taxon>Spermatophyta</taxon>
        <taxon>Magnoliopsida</taxon>
        <taxon>eudicotyledons</taxon>
        <taxon>Gunneridae</taxon>
        <taxon>Pentapetalae</taxon>
        <taxon>Dilleniales</taxon>
        <taxon>Dilleniaceae</taxon>
        <taxon>Dillenia</taxon>
    </lineage>
</organism>
<dbReference type="SUPFAM" id="SSF57850">
    <property type="entry name" value="RING/U-box"/>
    <property type="match status" value="1"/>
</dbReference>
<comment type="similarity">
    <text evidence="8">Belongs to the RING-type zinc finger family. ATL subfamily.</text>
</comment>
<keyword evidence="7" id="KW-0472">Membrane</keyword>
<evidence type="ECO:0000256" key="7">
    <source>
        <dbReference type="ARBA" id="ARBA00023136"/>
    </source>
</evidence>
<evidence type="ECO:0000313" key="13">
    <source>
        <dbReference type="Proteomes" id="UP001370490"/>
    </source>
</evidence>
<dbReference type="InterPro" id="IPR001841">
    <property type="entry name" value="Znf_RING"/>
</dbReference>
<evidence type="ECO:0000256" key="6">
    <source>
        <dbReference type="ARBA" id="ARBA00022989"/>
    </source>
</evidence>
<evidence type="ECO:0000256" key="8">
    <source>
        <dbReference type="ARBA" id="ARBA00024209"/>
    </source>
</evidence>
<protein>
    <submittedName>
        <fullName evidence="12">Zinc finger, RING-type</fullName>
    </submittedName>
</protein>
<keyword evidence="6" id="KW-1133">Transmembrane helix</keyword>
<evidence type="ECO:0000259" key="11">
    <source>
        <dbReference type="PROSITE" id="PS50089"/>
    </source>
</evidence>
<dbReference type="EMBL" id="JBAMMX010000005">
    <property type="protein sequence ID" value="KAK6939306.1"/>
    <property type="molecule type" value="Genomic_DNA"/>
</dbReference>
<comment type="subcellular location">
    <subcellularLocation>
        <location evidence="1">Membrane</location>
    </subcellularLocation>
</comment>
<dbReference type="PANTHER" id="PTHR46539:SF2">
    <property type="entry name" value="RING-H2 FINGER PROTEIN ATL43"/>
    <property type="match status" value="1"/>
</dbReference>
<dbReference type="Gene3D" id="3.30.40.10">
    <property type="entry name" value="Zinc/RING finger domain, C3HC4 (zinc finger)"/>
    <property type="match status" value="1"/>
</dbReference>
<keyword evidence="13" id="KW-1185">Reference proteome</keyword>
<evidence type="ECO:0000256" key="10">
    <source>
        <dbReference type="SAM" id="MobiDB-lite"/>
    </source>
</evidence>
<evidence type="ECO:0000313" key="12">
    <source>
        <dbReference type="EMBL" id="KAK6939306.1"/>
    </source>
</evidence>
<dbReference type="PANTHER" id="PTHR46539">
    <property type="entry name" value="E3 UBIQUITIN-PROTEIN LIGASE ATL42"/>
    <property type="match status" value="1"/>
</dbReference>
<evidence type="ECO:0000256" key="4">
    <source>
        <dbReference type="ARBA" id="ARBA00022771"/>
    </source>
</evidence>
<keyword evidence="5" id="KW-0862">Zinc</keyword>
<comment type="caution">
    <text evidence="12">The sequence shown here is derived from an EMBL/GenBank/DDBJ whole genome shotgun (WGS) entry which is preliminary data.</text>
</comment>
<evidence type="ECO:0000256" key="1">
    <source>
        <dbReference type="ARBA" id="ARBA00004370"/>
    </source>
</evidence>
<feature type="compositionally biased region" description="Basic and acidic residues" evidence="10">
    <location>
        <begin position="14"/>
        <end position="23"/>
    </location>
</feature>
<dbReference type="GO" id="GO:0016020">
    <property type="term" value="C:membrane"/>
    <property type="evidence" value="ECO:0007669"/>
    <property type="project" value="UniProtKB-SubCell"/>
</dbReference>
<gene>
    <name evidence="12" type="ORF">RJ641_028837</name>
</gene>
<sequence>MCPHSCSQVGFEWSPEKNQDNGGKRKIAKEPNIAGLQIIQWNTINKAMPGQWIFNLYSGSALNDTYANLWKNESALSVPTFSLFSAISMQQTRPDRGILVMKIPVKPKAEKGLSASQLEKVPKMTGKELVLGTECAVCLDDIENDQPARVFPGCNHGFHVECADAWLSKHAVCPICRSKLGPLLENPDDNPC</sequence>
<dbReference type="SMART" id="SM00184">
    <property type="entry name" value="RING"/>
    <property type="match status" value="1"/>
</dbReference>
<feature type="domain" description="RING-type" evidence="11">
    <location>
        <begin position="135"/>
        <end position="177"/>
    </location>
</feature>
<proteinExistence type="inferred from homology"/>
<keyword evidence="4 9" id="KW-0863">Zinc-finger</keyword>
<dbReference type="GO" id="GO:0008270">
    <property type="term" value="F:zinc ion binding"/>
    <property type="evidence" value="ECO:0007669"/>
    <property type="project" value="UniProtKB-KW"/>
</dbReference>
<name>A0AAN8W078_9MAGN</name>
<dbReference type="InterPro" id="IPR013083">
    <property type="entry name" value="Znf_RING/FYVE/PHD"/>
</dbReference>
<evidence type="ECO:0000256" key="5">
    <source>
        <dbReference type="ARBA" id="ARBA00022833"/>
    </source>
</evidence>
<feature type="region of interest" description="Disordered" evidence="10">
    <location>
        <begin position="1"/>
        <end position="26"/>
    </location>
</feature>